<dbReference type="GO" id="GO:0048235">
    <property type="term" value="P:pollen sperm cell differentiation"/>
    <property type="evidence" value="ECO:0007669"/>
    <property type="project" value="UniProtKB-ARBA"/>
</dbReference>
<keyword evidence="3" id="KW-0805">Transcription regulation</keyword>
<evidence type="ECO:0000256" key="5">
    <source>
        <dbReference type="ARBA" id="ARBA00023159"/>
    </source>
</evidence>
<dbReference type="InterPro" id="IPR017930">
    <property type="entry name" value="Myb_dom"/>
</dbReference>
<dbReference type="Gene3D" id="1.10.10.60">
    <property type="entry name" value="Homeodomain-like"/>
    <property type="match status" value="2"/>
</dbReference>
<accession>A0AAN7GL99</accession>
<evidence type="ECO:0000256" key="2">
    <source>
        <dbReference type="ARBA" id="ARBA00022737"/>
    </source>
</evidence>
<dbReference type="InterPro" id="IPR009057">
    <property type="entry name" value="Homeodomain-like_sf"/>
</dbReference>
<evidence type="ECO:0000259" key="9">
    <source>
        <dbReference type="PROSITE" id="PS50090"/>
    </source>
</evidence>
<proteinExistence type="predicted"/>
<dbReference type="AlphaFoldDB" id="A0AAN7GL99"/>
<keyword evidence="5" id="KW-0010">Activator</keyword>
<feature type="region of interest" description="Disordered" evidence="8">
    <location>
        <begin position="145"/>
        <end position="195"/>
    </location>
</feature>
<keyword evidence="12" id="KW-1185">Reference proteome</keyword>
<feature type="region of interest" description="Disordered" evidence="8">
    <location>
        <begin position="1"/>
        <end position="36"/>
    </location>
</feature>
<gene>
    <name evidence="11" type="ORF">SAY87_012668</name>
</gene>
<dbReference type="InterPro" id="IPR001005">
    <property type="entry name" value="SANT/Myb"/>
</dbReference>
<evidence type="ECO:0000259" key="10">
    <source>
        <dbReference type="PROSITE" id="PS51294"/>
    </source>
</evidence>
<name>A0AAN7GL99_9MYRT</name>
<dbReference type="FunFam" id="1.10.10.60:FF:000001">
    <property type="entry name" value="MYB-related transcription factor"/>
    <property type="match status" value="1"/>
</dbReference>
<organism evidence="11 12">
    <name type="scientific">Trapa incisa</name>
    <dbReference type="NCBI Taxonomy" id="236973"/>
    <lineage>
        <taxon>Eukaryota</taxon>
        <taxon>Viridiplantae</taxon>
        <taxon>Streptophyta</taxon>
        <taxon>Embryophyta</taxon>
        <taxon>Tracheophyta</taxon>
        <taxon>Spermatophyta</taxon>
        <taxon>Magnoliopsida</taxon>
        <taxon>eudicotyledons</taxon>
        <taxon>Gunneridae</taxon>
        <taxon>Pentapetalae</taxon>
        <taxon>rosids</taxon>
        <taxon>malvids</taxon>
        <taxon>Myrtales</taxon>
        <taxon>Lythraceae</taxon>
        <taxon>Trapa</taxon>
    </lineage>
</organism>
<evidence type="ECO:0000256" key="8">
    <source>
        <dbReference type="SAM" id="MobiDB-lite"/>
    </source>
</evidence>
<feature type="domain" description="Myb-like" evidence="9">
    <location>
        <begin position="32"/>
        <end position="84"/>
    </location>
</feature>
<comment type="subcellular location">
    <subcellularLocation>
        <location evidence="1">Nucleus</location>
    </subcellularLocation>
</comment>
<comment type="caution">
    <text evidence="11">The sequence shown here is derived from an EMBL/GenBank/DDBJ whole genome shotgun (WGS) entry which is preliminary data.</text>
</comment>
<keyword evidence="4" id="KW-0238">DNA-binding</keyword>
<dbReference type="EMBL" id="JAXIOK010000021">
    <property type="protein sequence ID" value="KAK4746356.1"/>
    <property type="molecule type" value="Genomic_DNA"/>
</dbReference>
<dbReference type="GO" id="GO:0045893">
    <property type="term" value="P:positive regulation of DNA-templated transcription"/>
    <property type="evidence" value="ECO:0007669"/>
    <property type="project" value="UniProtKB-ARBA"/>
</dbReference>
<dbReference type="SMART" id="SM00717">
    <property type="entry name" value="SANT"/>
    <property type="match status" value="2"/>
</dbReference>
<sequence length="422" mass="46371">MVAHFGGSSPSGSPSSSSASGRRDGESVVNKQTALKKGPWTRAEDAILVEYIKVHGEGNWNAVQRNTSLNRCGKSCRLRWINHLRPNLKKGSFSPQEERPILHLHSQLGNKWARMATHLPGRTDNEIKNYWNTRLKRRIRQGLPLYPNDIAGPHRPQPASSPVQQDRAAVRGRSISHPLPSQSNPTLGPSALSPQSYSHLKTATTFSYSTVPLLSPSGGLAGPYSPTILSPTPIQNRCRDHIYPEATASSFPGFPASSFQFSPSLSFSVNNSSLQLPELPSNQIMPSHVQDPMTEHETRQNTGSTIALLDDLLGQAQALTSNKNLPEQVNHFHHHPGARMVIKNEVREEDRDLARLLQSIPPAGLDGLINDIGYNHDTQQPHLDLDGVANEDNSLGLDIQQLALLFQADPASCPWTSMPKIF</sequence>
<protein>
    <submittedName>
        <fullName evidence="11">Uncharacterized protein</fullName>
    </submittedName>
</protein>
<feature type="compositionally biased region" description="Polar residues" evidence="8">
    <location>
        <begin position="179"/>
        <end position="195"/>
    </location>
</feature>
<evidence type="ECO:0000256" key="1">
    <source>
        <dbReference type="ARBA" id="ARBA00004123"/>
    </source>
</evidence>
<evidence type="ECO:0000256" key="4">
    <source>
        <dbReference type="ARBA" id="ARBA00023125"/>
    </source>
</evidence>
<evidence type="ECO:0000313" key="11">
    <source>
        <dbReference type="EMBL" id="KAK4746356.1"/>
    </source>
</evidence>
<feature type="domain" description="Myb-like" evidence="9">
    <location>
        <begin position="85"/>
        <end position="135"/>
    </location>
</feature>
<dbReference type="FunFam" id="1.10.10.60:FF:000119">
    <property type="entry name" value="Transcription factor GAMYB"/>
    <property type="match status" value="1"/>
</dbReference>
<dbReference type="Pfam" id="PF00249">
    <property type="entry name" value="Myb_DNA-binding"/>
    <property type="match status" value="2"/>
</dbReference>
<evidence type="ECO:0000313" key="12">
    <source>
        <dbReference type="Proteomes" id="UP001345219"/>
    </source>
</evidence>
<evidence type="ECO:0000256" key="6">
    <source>
        <dbReference type="ARBA" id="ARBA00023163"/>
    </source>
</evidence>
<dbReference type="PROSITE" id="PS50090">
    <property type="entry name" value="MYB_LIKE"/>
    <property type="match status" value="2"/>
</dbReference>
<dbReference type="CDD" id="cd00167">
    <property type="entry name" value="SANT"/>
    <property type="match status" value="2"/>
</dbReference>
<dbReference type="GO" id="GO:0003677">
    <property type="term" value="F:DNA binding"/>
    <property type="evidence" value="ECO:0007669"/>
    <property type="project" value="UniProtKB-KW"/>
</dbReference>
<dbReference type="PANTHER" id="PTHR47995">
    <property type="entry name" value="TRANSCRIPTION FACTOR MYB33-RELATED"/>
    <property type="match status" value="1"/>
</dbReference>
<feature type="domain" description="HTH myb-type" evidence="10">
    <location>
        <begin position="85"/>
        <end position="139"/>
    </location>
</feature>
<keyword evidence="7" id="KW-0539">Nucleus</keyword>
<evidence type="ECO:0000256" key="3">
    <source>
        <dbReference type="ARBA" id="ARBA00023015"/>
    </source>
</evidence>
<dbReference type="GO" id="GO:0009653">
    <property type="term" value="P:anatomical structure morphogenesis"/>
    <property type="evidence" value="ECO:0007669"/>
    <property type="project" value="UniProtKB-ARBA"/>
</dbReference>
<keyword evidence="2" id="KW-0677">Repeat</keyword>
<dbReference type="Proteomes" id="UP001345219">
    <property type="component" value="Chromosome 10"/>
</dbReference>
<dbReference type="SUPFAM" id="SSF46689">
    <property type="entry name" value="Homeodomain-like"/>
    <property type="match status" value="1"/>
</dbReference>
<dbReference type="PANTHER" id="PTHR47995:SF18">
    <property type="entry name" value="TRANSCRIPTION FACTOR MYB65"/>
    <property type="match status" value="1"/>
</dbReference>
<evidence type="ECO:0000256" key="7">
    <source>
        <dbReference type="ARBA" id="ARBA00023242"/>
    </source>
</evidence>
<dbReference type="PROSITE" id="PS51294">
    <property type="entry name" value="HTH_MYB"/>
    <property type="match status" value="2"/>
</dbReference>
<dbReference type="GO" id="GO:0005634">
    <property type="term" value="C:nucleus"/>
    <property type="evidence" value="ECO:0007669"/>
    <property type="project" value="UniProtKB-SubCell"/>
</dbReference>
<reference evidence="11 12" key="1">
    <citation type="journal article" date="2023" name="Hortic Res">
        <title>Pangenome of water caltrop reveals structural variations and asymmetric subgenome divergence after allopolyploidization.</title>
        <authorList>
            <person name="Zhang X."/>
            <person name="Chen Y."/>
            <person name="Wang L."/>
            <person name="Yuan Y."/>
            <person name="Fang M."/>
            <person name="Shi L."/>
            <person name="Lu R."/>
            <person name="Comes H.P."/>
            <person name="Ma Y."/>
            <person name="Chen Y."/>
            <person name="Huang G."/>
            <person name="Zhou Y."/>
            <person name="Zheng Z."/>
            <person name="Qiu Y."/>
        </authorList>
    </citation>
    <scope>NUCLEOTIDE SEQUENCE [LARGE SCALE GENOMIC DNA]</scope>
    <source>
        <tissue evidence="11">Roots</tissue>
    </source>
</reference>
<feature type="domain" description="HTH myb-type" evidence="10">
    <location>
        <begin position="35"/>
        <end position="84"/>
    </location>
</feature>
<keyword evidence="6" id="KW-0804">Transcription</keyword>
<feature type="compositionally biased region" description="Low complexity" evidence="8">
    <location>
        <begin position="1"/>
        <end position="20"/>
    </location>
</feature>
<dbReference type="GO" id="GO:0040008">
    <property type="term" value="P:regulation of growth"/>
    <property type="evidence" value="ECO:0007669"/>
    <property type="project" value="UniProtKB-ARBA"/>
</dbReference>